<feature type="region of interest" description="Disordered" evidence="10">
    <location>
        <begin position="345"/>
        <end position="365"/>
    </location>
</feature>
<dbReference type="PROSITE" id="PS51706">
    <property type="entry name" value="G_ENGB"/>
    <property type="match status" value="1"/>
</dbReference>
<keyword evidence="7" id="KW-0342">GTP-binding</keyword>
<name>A0A0G4F324_9ALVE</name>
<feature type="region of interest" description="Disordered" evidence="10">
    <location>
        <begin position="657"/>
        <end position="743"/>
    </location>
</feature>
<dbReference type="InterPro" id="IPR027417">
    <property type="entry name" value="P-loop_NTPase"/>
</dbReference>
<feature type="domain" description="EngB-type G" evidence="11">
    <location>
        <begin position="92"/>
        <end position="269"/>
    </location>
</feature>
<feature type="compositionally biased region" description="Low complexity" evidence="10">
    <location>
        <begin position="1"/>
        <end position="16"/>
    </location>
</feature>
<dbReference type="CDD" id="cd01876">
    <property type="entry name" value="YihA_EngB"/>
    <property type="match status" value="1"/>
</dbReference>
<keyword evidence="8" id="KW-0717">Septation</keyword>
<feature type="compositionally biased region" description="Low complexity" evidence="10">
    <location>
        <begin position="718"/>
        <end position="727"/>
    </location>
</feature>
<feature type="compositionally biased region" description="Low complexity" evidence="10">
    <location>
        <begin position="597"/>
        <end position="626"/>
    </location>
</feature>
<proteinExistence type="inferred from homology"/>
<evidence type="ECO:0000256" key="9">
    <source>
        <dbReference type="ARBA" id="ARBA00023306"/>
    </source>
</evidence>
<evidence type="ECO:0000256" key="10">
    <source>
        <dbReference type="SAM" id="MobiDB-lite"/>
    </source>
</evidence>
<dbReference type="NCBIfam" id="TIGR03598">
    <property type="entry name" value="GTPase_YsxC"/>
    <property type="match status" value="1"/>
</dbReference>
<protein>
    <recommendedName>
        <fullName evidence="11">EngB-type G domain-containing protein</fullName>
    </recommendedName>
</protein>
<reference evidence="12" key="1">
    <citation type="submission" date="2014-11" db="EMBL/GenBank/DDBJ databases">
        <authorList>
            <person name="Otto D Thomas"/>
            <person name="Naeem Raeece"/>
        </authorList>
    </citation>
    <scope>NUCLEOTIDE SEQUENCE</scope>
</reference>
<comment type="similarity">
    <text evidence="2">Belongs to the TRAFAC class TrmE-Era-EngA-EngB-Septin-like GTPase superfamily. EngB GTPase family.</text>
</comment>
<keyword evidence="6" id="KW-0460">Magnesium</keyword>
<evidence type="ECO:0000256" key="1">
    <source>
        <dbReference type="ARBA" id="ARBA00001946"/>
    </source>
</evidence>
<feature type="region of interest" description="Disordered" evidence="10">
    <location>
        <begin position="564"/>
        <end position="639"/>
    </location>
</feature>
<dbReference type="Pfam" id="PF01926">
    <property type="entry name" value="MMR_HSR1"/>
    <property type="match status" value="1"/>
</dbReference>
<dbReference type="PANTHER" id="PTHR11649">
    <property type="entry name" value="MSS1/TRME-RELATED GTP-BINDING PROTEIN"/>
    <property type="match status" value="1"/>
</dbReference>
<feature type="compositionally biased region" description="Basic and acidic residues" evidence="10">
    <location>
        <begin position="1171"/>
        <end position="1187"/>
    </location>
</feature>
<evidence type="ECO:0000256" key="2">
    <source>
        <dbReference type="ARBA" id="ARBA00009638"/>
    </source>
</evidence>
<dbReference type="SUPFAM" id="SSF52540">
    <property type="entry name" value="P-loop containing nucleoside triphosphate hydrolases"/>
    <property type="match status" value="1"/>
</dbReference>
<evidence type="ECO:0000256" key="3">
    <source>
        <dbReference type="ARBA" id="ARBA00022618"/>
    </source>
</evidence>
<feature type="compositionally biased region" description="Basic and acidic residues" evidence="10">
    <location>
        <begin position="299"/>
        <end position="309"/>
    </location>
</feature>
<feature type="region of interest" description="Disordered" evidence="10">
    <location>
        <begin position="1"/>
        <end position="25"/>
    </location>
</feature>
<dbReference type="InterPro" id="IPR006073">
    <property type="entry name" value="GTP-bd"/>
</dbReference>
<evidence type="ECO:0000256" key="4">
    <source>
        <dbReference type="ARBA" id="ARBA00022723"/>
    </source>
</evidence>
<dbReference type="GO" id="GO:0051301">
    <property type="term" value="P:cell division"/>
    <property type="evidence" value="ECO:0007669"/>
    <property type="project" value="UniProtKB-KW"/>
</dbReference>
<feature type="region of interest" description="Disordered" evidence="10">
    <location>
        <begin position="762"/>
        <end position="813"/>
    </location>
</feature>
<dbReference type="HAMAP" id="MF_00321">
    <property type="entry name" value="GTPase_EngB"/>
    <property type="match status" value="1"/>
</dbReference>
<sequence>MGMRSAPAPSRSLPRSEYMSDKKRLRTAKIDPSVHRYLATRMIGRPASKWQNRYQWYKIKYKDFAPMFLGQMKPWMKLSVAAKKAEELPLPRLPEVAFVGRSNCGKSSLVNELVGRHQKSKVMWAPGSTQELNFWNIGNPPCLTMVDMPGYGFAFAPEEQVLQWTELSLFYLKSRRNLSCVFVLIDSRQGLLNSDREMLSFLERHGVKWRVVMTKTDTVHPKTLAKRICLVRDELNRFRGQVGSIVPLSAKKRQGLEDLRHLIDGYRLSRVTAKGLAGPQMVDLLERKRLKKIEKRKAKLEERQREQERNTPLGTGTPGTEAHEADKYLASDAVQASLRRWGLTRDPRYAGEGGEGVRDGEGGVETDESAMAAWKGLRMTGGPGLETEAEVDDGIPSFEVLDLEEEERLALQKAARIHVRLVPASQPVGGRDWNRADALVRDLLGWTEASLAARGEGGGDEGRVRGSLGESEVSQAQAESMWYSECEFEGGRKDLSDDGSGGSLSDFDVKTFADRELEVSDGEEHQMKQEYMQEAGSEYKEAKEEGIPLEISVRSRRNRFDFLRRCRGRQSSTQQMNEELPTEDPSVGSQREQRIDSNTLQPSSDSLSSSRQPGSSLFPSWEIPFSSPSPSPGFPDFHGSMKAEEFALSSRGYEMMGLPVSSSSEVPPSSAHRSGRGSGTVEFDVSGAEKGRKEDLLTSEGSGVSEKGTFRGRRSRRVQSSEVESVVGAQMRPQRGAAEMPSFGPEGRAISLLGALARGDLKLEGTGGSLSGQEAEREKERRRADEQLHALTDEVRRDDGRTSGSKGGLSSADFVLPLDDWRAQAVIPAGGHPLALEKGQGLRSPRAVQFEMDTGVDGGEAETDVGGVGGSSSSSFGRLPELPSSSDEQVADGGERETEGGSDWALAKRQRVVAGPGAEGSRGGIVFLDDDDLASDAEVLAGFRQTARRNRQRGLSEPPTEGSAEYSSDMKRGMRLKEQRELTDTDVIDSLKRKTAADAWRRVREERERAARSGSRLAYVGSGAAKLWYDPASGKLWKKTPVGKRTSAENEAQRDTLPEGSVKVRLSPFIGIRPTRLVPKGIQKKRVLGNMRKTLPPDLEQKPPTDASQFFRLTDMKEHRKKNRKTSMTWDQAIAKYNRWMRKHPVQAGMLYFRPTKAALEAKYVAETEQKLEAQRRREKSSGKDPMKTGGNRQKSLSGLMKRRGHKSLMQSSAELDRSAVLAYKARITPMDAQADDWEEK</sequence>
<organism evidence="12">
    <name type="scientific">Chromera velia CCMP2878</name>
    <dbReference type="NCBI Taxonomy" id="1169474"/>
    <lineage>
        <taxon>Eukaryota</taxon>
        <taxon>Sar</taxon>
        <taxon>Alveolata</taxon>
        <taxon>Colpodellida</taxon>
        <taxon>Chromeraceae</taxon>
        <taxon>Chromera</taxon>
    </lineage>
</organism>
<feature type="region of interest" description="Disordered" evidence="10">
    <location>
        <begin position="298"/>
        <end position="322"/>
    </location>
</feature>
<gene>
    <name evidence="12" type="ORF">Cvel_14908</name>
</gene>
<evidence type="ECO:0000313" key="12">
    <source>
        <dbReference type="EMBL" id="CEM06444.1"/>
    </source>
</evidence>
<dbReference type="InterPro" id="IPR019987">
    <property type="entry name" value="GTP-bd_ribosome_bio_YsxC"/>
</dbReference>
<feature type="region of interest" description="Disordered" evidence="10">
    <location>
        <begin position="1171"/>
        <end position="1214"/>
    </location>
</feature>
<dbReference type="GO" id="GO:0005525">
    <property type="term" value="F:GTP binding"/>
    <property type="evidence" value="ECO:0007669"/>
    <property type="project" value="UniProtKB-KW"/>
</dbReference>
<feature type="region of interest" description="Disordered" evidence="10">
    <location>
        <begin position="944"/>
        <end position="975"/>
    </location>
</feature>
<evidence type="ECO:0000256" key="6">
    <source>
        <dbReference type="ARBA" id="ARBA00022842"/>
    </source>
</evidence>
<feature type="compositionally biased region" description="Basic and acidic residues" evidence="10">
    <location>
        <begin position="774"/>
        <end position="801"/>
    </location>
</feature>
<dbReference type="EMBL" id="CDMZ01000089">
    <property type="protein sequence ID" value="CEM06444.1"/>
    <property type="molecule type" value="Genomic_DNA"/>
</dbReference>
<evidence type="ECO:0000256" key="5">
    <source>
        <dbReference type="ARBA" id="ARBA00022741"/>
    </source>
</evidence>
<feature type="region of interest" description="Disordered" evidence="10">
    <location>
        <begin position="854"/>
        <end position="908"/>
    </location>
</feature>
<dbReference type="GO" id="GO:0046872">
    <property type="term" value="F:metal ion binding"/>
    <property type="evidence" value="ECO:0007669"/>
    <property type="project" value="UniProtKB-KW"/>
</dbReference>
<evidence type="ECO:0000259" key="11">
    <source>
        <dbReference type="PROSITE" id="PS51706"/>
    </source>
</evidence>
<dbReference type="PANTHER" id="PTHR11649:SF13">
    <property type="entry name" value="ENGB-TYPE G DOMAIN-CONTAINING PROTEIN"/>
    <property type="match status" value="1"/>
</dbReference>
<dbReference type="AlphaFoldDB" id="A0A0G4F324"/>
<feature type="compositionally biased region" description="Basic and acidic residues" evidence="10">
    <location>
        <begin position="687"/>
        <end position="696"/>
    </location>
</feature>
<comment type="cofactor">
    <cofactor evidence="1">
        <name>Mg(2+)</name>
        <dbReference type="ChEBI" id="CHEBI:18420"/>
    </cofactor>
</comment>
<keyword evidence="9" id="KW-0131">Cell cycle</keyword>
<accession>A0A0G4F324</accession>
<dbReference type="Gene3D" id="3.40.50.300">
    <property type="entry name" value="P-loop containing nucleotide triphosphate hydrolases"/>
    <property type="match status" value="1"/>
</dbReference>
<feature type="compositionally biased region" description="Low complexity" evidence="10">
    <location>
        <begin position="659"/>
        <end position="670"/>
    </location>
</feature>
<keyword evidence="3" id="KW-0132">Cell division</keyword>
<keyword evidence="4" id="KW-0479">Metal-binding</keyword>
<evidence type="ECO:0000256" key="8">
    <source>
        <dbReference type="ARBA" id="ARBA00023210"/>
    </source>
</evidence>
<dbReference type="InterPro" id="IPR030393">
    <property type="entry name" value="G_ENGB_dom"/>
</dbReference>
<dbReference type="VEuPathDB" id="CryptoDB:Cvel_14908"/>
<evidence type="ECO:0000256" key="7">
    <source>
        <dbReference type="ARBA" id="ARBA00023134"/>
    </source>
</evidence>
<keyword evidence="5" id="KW-0547">Nucleotide-binding</keyword>
<feature type="compositionally biased region" description="Basic and acidic residues" evidence="10">
    <location>
        <begin position="345"/>
        <end position="361"/>
    </location>
</feature>